<feature type="compositionally biased region" description="Polar residues" evidence="1">
    <location>
        <begin position="139"/>
        <end position="162"/>
    </location>
</feature>
<evidence type="ECO:0000313" key="2">
    <source>
        <dbReference type="EMBL" id="MPN11925.1"/>
    </source>
</evidence>
<protein>
    <recommendedName>
        <fullName evidence="3">DUF669 domain-containing protein</fullName>
    </recommendedName>
</protein>
<proteinExistence type="predicted"/>
<reference evidence="2" key="1">
    <citation type="submission" date="2019-08" db="EMBL/GenBank/DDBJ databases">
        <authorList>
            <person name="Kucharzyk K."/>
            <person name="Murdoch R.W."/>
            <person name="Higgins S."/>
            <person name="Loffler F."/>
        </authorList>
    </citation>
    <scope>NUCLEOTIDE SEQUENCE</scope>
</reference>
<evidence type="ECO:0008006" key="3">
    <source>
        <dbReference type="Google" id="ProtNLM"/>
    </source>
</evidence>
<organism evidence="2">
    <name type="scientific">bioreactor metagenome</name>
    <dbReference type="NCBI Taxonomy" id="1076179"/>
    <lineage>
        <taxon>unclassified sequences</taxon>
        <taxon>metagenomes</taxon>
        <taxon>ecological metagenomes</taxon>
    </lineage>
</organism>
<evidence type="ECO:0000256" key="1">
    <source>
        <dbReference type="SAM" id="MobiDB-lite"/>
    </source>
</evidence>
<dbReference type="AlphaFoldDB" id="A0A645FC29"/>
<comment type="caution">
    <text evidence="2">The sequence shown here is derived from an EMBL/GenBank/DDBJ whole genome shotgun (WGS) entry which is preliminary data.</text>
</comment>
<sequence length="162" mass="18444">MSTENERALGWDDEIEKESEFILLPDGDYNFEVTAFERARHAGSANLPPCNKAVISLKVYNDNNSTTIKHNLFLHTKTEGMLSEFFKAIGQKKHGEKLRMNWNAVIGSKGRCKVFIDNYKNDKGEDRQSNKIKRFYEPDNSTAQPPQNNTGAYQTSFTPGTF</sequence>
<name>A0A645FC29_9ZZZZ</name>
<accession>A0A645FC29</accession>
<gene>
    <name evidence="2" type="ORF">SDC9_159234</name>
</gene>
<dbReference type="EMBL" id="VSSQ01058198">
    <property type="protein sequence ID" value="MPN11925.1"/>
    <property type="molecule type" value="Genomic_DNA"/>
</dbReference>
<feature type="region of interest" description="Disordered" evidence="1">
    <location>
        <begin position="137"/>
        <end position="162"/>
    </location>
</feature>